<dbReference type="PATRIC" id="fig|1280.3352.peg.1162"/>
<dbReference type="EMBL" id="CVOQ01000017">
    <property type="protein sequence ID" value="CRI09370.1"/>
    <property type="molecule type" value="Genomic_DNA"/>
</dbReference>
<dbReference type="Proteomes" id="UP000471199">
    <property type="component" value="Unassembled WGS sequence"/>
</dbReference>
<dbReference type="EMBL" id="RQTF01000154">
    <property type="protein sequence ID" value="RZI06799.1"/>
    <property type="molecule type" value="Genomic_DNA"/>
</dbReference>
<dbReference type="EMBL" id="JAANEC010000071">
    <property type="protein sequence ID" value="NUY12300.1"/>
    <property type="molecule type" value="Genomic_DNA"/>
</dbReference>
<gene>
    <name evidence="9" type="ORF">BN1321_240058</name>
    <name evidence="7" type="ORF">CNH36_06465</name>
    <name evidence="14" type="ORF">CV021_11470</name>
    <name evidence="15" type="ORF">EIG94_11490</name>
    <name evidence="16" type="ORF">EIH03_09065</name>
    <name evidence="10" type="ORF">GO814_06385</name>
    <name evidence="11" type="ORF">GO942_07225</name>
    <name evidence="13" type="ORF">GQX37_07030</name>
    <name evidence="12" type="ORF">GZ130_04835</name>
    <name evidence="18" type="ORF">NCTC10702_01919</name>
    <name evidence="17" type="ORF">NCTC6133_01468</name>
    <name evidence="8" type="ORF">SAMEA4552975_00693</name>
</gene>
<comment type="subcellular location">
    <subcellularLocation>
        <location evidence="1">Membrane</location>
        <topology evidence="1">Multi-pass membrane protein</topology>
    </subcellularLocation>
</comment>
<evidence type="ECO:0000313" key="18">
    <source>
        <dbReference type="EMBL" id="SUL34652.1"/>
    </source>
</evidence>
<reference evidence="27 28" key="6">
    <citation type="submission" date="2019-11" db="EMBL/GenBank/DDBJ databases">
        <title>Implementation of targeted gown and glove precautions to prevent Staphylococcus aureus acquisition in community-based nursing homes.</title>
        <authorList>
            <person name="Stine O.C."/>
        </authorList>
    </citation>
    <scope>NUCLEOTIDE SEQUENCE [LARGE SCALE GENOMIC DNA]</scope>
    <source>
        <strain evidence="11 28">S_1081.LBCF.DN</strain>
        <strain evidence="10 27">S_2062.LAUP.DI</strain>
    </source>
</reference>
<evidence type="ECO:0000313" key="26">
    <source>
        <dbReference type="Proteomes" id="UP000466646"/>
    </source>
</evidence>
<keyword evidence="2 5" id="KW-0812">Transmembrane</keyword>
<dbReference type="Proteomes" id="UP000547874">
    <property type="component" value="Unassembled WGS sequence"/>
</dbReference>
<dbReference type="EMBL" id="WPTS01000025">
    <property type="protein sequence ID" value="MVK34765.1"/>
    <property type="molecule type" value="Genomic_DNA"/>
</dbReference>
<reference evidence="14 21" key="3">
    <citation type="submission" date="2017-11" db="EMBL/GenBank/DDBJ databases">
        <authorList>
            <person name="Founou R.C."/>
            <person name="Founou L."/>
            <person name="Allam M."/>
            <person name="Ismail A."/>
            <person name="Essack S.Y."/>
        </authorList>
    </citation>
    <scope>NUCLEOTIDE SEQUENCE [LARGE SCALE GENOMIC DNA]</scope>
    <source>
        <strain evidence="14 21">G703N2B1</strain>
    </source>
</reference>
<evidence type="ECO:0000313" key="29">
    <source>
        <dbReference type="Proteomes" id="UP000507485"/>
    </source>
</evidence>
<evidence type="ECO:0000259" key="6">
    <source>
        <dbReference type="Pfam" id="PF05154"/>
    </source>
</evidence>
<evidence type="ECO:0000313" key="10">
    <source>
        <dbReference type="EMBL" id="MVK34765.1"/>
    </source>
</evidence>
<evidence type="ECO:0000313" key="20">
    <source>
        <dbReference type="Proteomes" id="UP000217245"/>
    </source>
</evidence>
<organism evidence="9 19">
    <name type="scientific">Staphylococcus aureus</name>
    <dbReference type="NCBI Taxonomy" id="1280"/>
    <lineage>
        <taxon>Bacteria</taxon>
        <taxon>Bacillati</taxon>
        <taxon>Bacillota</taxon>
        <taxon>Bacilli</taxon>
        <taxon>Bacillales</taxon>
        <taxon>Staphylococcaceae</taxon>
        <taxon>Staphylococcus</taxon>
    </lineage>
</organism>
<evidence type="ECO:0000313" key="23">
    <source>
        <dbReference type="Proteomes" id="UP000255091"/>
    </source>
</evidence>
<dbReference type="EMBL" id="JAAFLG010000007">
    <property type="protein sequence ID" value="NDP55918.1"/>
    <property type="molecule type" value="Genomic_DNA"/>
</dbReference>
<evidence type="ECO:0000313" key="15">
    <source>
        <dbReference type="EMBL" id="RZH91712.1"/>
    </source>
</evidence>
<evidence type="ECO:0000313" key="8">
    <source>
        <dbReference type="EMBL" id="CAC6988751.1"/>
    </source>
</evidence>
<evidence type="ECO:0000313" key="17">
    <source>
        <dbReference type="EMBL" id="SUK42014.1"/>
    </source>
</evidence>
<evidence type="ECO:0000256" key="1">
    <source>
        <dbReference type="ARBA" id="ARBA00004141"/>
    </source>
</evidence>
<dbReference type="Proteomes" id="UP000254116">
    <property type="component" value="Unassembled WGS sequence"/>
</dbReference>
<keyword evidence="3 5" id="KW-1133">Transmembrane helix</keyword>
<dbReference type="Proteomes" id="UP000294017">
    <property type="component" value="Unassembled WGS sequence"/>
</dbReference>
<reference evidence="7 20" key="2">
    <citation type="submission" date="2017-09" db="EMBL/GenBank/DDBJ databases">
        <title>A single nucleotide polymorphism in the Staphylococcus aureus virulence regulator SaeR abolishes pathogenesis.</title>
        <authorList>
            <person name="Copin R.J."/>
            <person name="Sause W."/>
            <person name="Shopsin B."/>
            <person name="Torres V.J."/>
        </authorList>
    </citation>
    <scope>NUCLEOTIDE SEQUENCE [LARGE SCALE GENOMIC DNA]</scope>
    <source>
        <strain evidence="20">Newman</strain>
        <strain evidence="7">Newman_D2C</strain>
    </source>
</reference>
<reference evidence="12 26" key="8">
    <citation type="submission" date="2020-01" db="EMBL/GenBank/DDBJ databases">
        <title>Analysis of Virulence and Antimicrobial Resistance Gene Carriage in Staphylococcus aureus Infections in Equids Using Whole Genome Sequencing.</title>
        <authorList>
            <person name="Little S.V."/>
            <person name="Hillhouse A.E."/>
            <person name="Cohen N.D."/>
            <person name="Lawhon S.D."/>
            <person name="Bryan L.K."/>
        </authorList>
    </citation>
    <scope>NUCLEOTIDE SEQUENCE [LARGE SCALE GENOMIC DNA]</scope>
    <source>
        <strain evidence="12 26">61-017</strain>
    </source>
</reference>
<dbReference type="EMBL" id="RQTC01000213">
    <property type="protein sequence ID" value="RZH91712.1"/>
    <property type="molecule type" value="Genomic_DNA"/>
</dbReference>
<protein>
    <submittedName>
        <fullName evidence="7">NINE protein</fullName>
    </submittedName>
    <submittedName>
        <fullName evidence="8">TM2 domain-containing protein</fullName>
    </submittedName>
</protein>
<dbReference type="Proteomes" id="UP000238775">
    <property type="component" value="Unassembled WGS sequence"/>
</dbReference>
<dbReference type="EMBL" id="PGWZ01000409">
    <property type="protein sequence ID" value="PPJ73072.1"/>
    <property type="molecule type" value="Genomic_DNA"/>
</dbReference>
<evidence type="ECO:0000256" key="2">
    <source>
        <dbReference type="ARBA" id="ARBA00022692"/>
    </source>
</evidence>
<proteinExistence type="predicted"/>
<evidence type="ECO:0000313" key="27">
    <source>
        <dbReference type="Proteomes" id="UP000471199"/>
    </source>
</evidence>
<dbReference type="EMBL" id="CP023391">
    <property type="protein sequence ID" value="ATC71307.1"/>
    <property type="molecule type" value="Genomic_DNA"/>
</dbReference>
<feature type="domain" description="TM2" evidence="6">
    <location>
        <begin position="26"/>
        <end position="76"/>
    </location>
</feature>
<dbReference type="Proteomes" id="UP000293434">
    <property type="component" value="Unassembled WGS sequence"/>
</dbReference>
<feature type="transmembrane region" description="Helical" evidence="5">
    <location>
        <begin position="57"/>
        <end position="81"/>
    </location>
</feature>
<dbReference type="KEGG" id="saur:SABB_02818"/>
<reference evidence="22 23" key="4">
    <citation type="submission" date="2018-06" db="EMBL/GenBank/DDBJ databases">
        <authorList>
            <consortium name="Pathogen Informatics"/>
            <person name="Doyle S."/>
        </authorList>
    </citation>
    <scope>NUCLEOTIDE SEQUENCE [LARGE SCALE GENOMIC DNA]</scope>
    <source>
        <strain evidence="18 22">NCTC10702</strain>
        <strain evidence="17 23">NCTC6133</strain>
    </source>
</reference>
<dbReference type="OMA" id="FWTGIPH"/>
<dbReference type="Proteomes" id="UP000478867">
    <property type="component" value="Unassembled WGS sequence"/>
</dbReference>
<reference evidence="24 25" key="5">
    <citation type="submission" date="2018-11" db="EMBL/GenBank/DDBJ databases">
        <title>Genomic profiling of Staphylococcus species from a Poultry farm system in KwaZulu-Natal, South Africa.</title>
        <authorList>
            <person name="Amoako D.G."/>
            <person name="Somboro A.M."/>
            <person name="Abia A.L.K."/>
            <person name="Bester L.A."/>
            <person name="Essack S.Y."/>
        </authorList>
    </citation>
    <scope>NUCLEOTIDE SEQUENCE [LARGE SCALE GENOMIC DNA]</scope>
    <source>
        <strain evidence="16 25">SA12</strain>
        <strain evidence="15 24">SA9</strain>
    </source>
</reference>
<keyword evidence="4 5" id="KW-0472">Membrane</keyword>
<reference evidence="8 29" key="9">
    <citation type="submission" date="2020-06" db="EMBL/GenBank/DDBJ databases">
        <authorList>
            <consortium name="Pathogen Informatics"/>
        </authorList>
    </citation>
    <scope>NUCLEOTIDE SEQUENCE [LARGE SCALE GENOMIC DNA]</scope>
    <source>
        <strain evidence="8 29">A13</strain>
    </source>
</reference>
<feature type="transmembrane region" description="Helical" evidence="5">
    <location>
        <begin position="31"/>
        <end position="50"/>
    </location>
</feature>
<dbReference type="Proteomes" id="UP000255091">
    <property type="component" value="Unassembled WGS sequence"/>
</dbReference>
<evidence type="ECO:0000313" key="12">
    <source>
        <dbReference type="EMBL" id="NDP55918.1"/>
    </source>
</evidence>
<reference evidence="13 30" key="7">
    <citation type="journal article" date="2020" name="J. Antimicrob. Chemother.">
        <title>Detection of heterogeneous vancomycin intermediate resistance in MRSA isolates from Latin America.</title>
        <authorList>
            <person name="Castro B.E."/>
            <person name="Berrio M."/>
            <person name="Vargas M.L."/>
            <person name="Carvajal L.P."/>
            <person name="Millan L.V."/>
            <person name="Rios R."/>
            <person name="Hernandez A.K."/>
            <person name="Rincon S."/>
            <person name="Cubides P."/>
            <person name="Forero E."/>
            <person name="Dinh A."/>
            <person name="Seas C."/>
            <person name="Munita J.M."/>
            <person name="Arias C.A."/>
            <person name="Reyes J."/>
            <person name="Diaz L."/>
        </authorList>
    </citation>
    <scope>NUCLEOTIDE SEQUENCE [LARGE SCALE GENOMIC DNA]</scope>
    <source>
        <strain evidence="13 30">UE1097</strain>
    </source>
</reference>
<evidence type="ECO:0000313" key="14">
    <source>
        <dbReference type="EMBL" id="PPJ73072.1"/>
    </source>
</evidence>
<reference evidence="9 19" key="1">
    <citation type="submission" date="2015-04" db="EMBL/GenBank/DDBJ databases">
        <authorList>
            <person name="Syromyatnikov M.Y."/>
            <person name="Popov V.N."/>
        </authorList>
    </citation>
    <scope>NUCLEOTIDE SEQUENCE [LARGE SCALE GENOMIC DNA]</scope>
    <source>
        <strain evidence="9 19">AH1</strain>
    </source>
</reference>
<evidence type="ECO:0000313" key="22">
    <source>
        <dbReference type="Proteomes" id="UP000254116"/>
    </source>
</evidence>
<evidence type="ECO:0000313" key="13">
    <source>
        <dbReference type="EMBL" id="NUY12300.1"/>
    </source>
</evidence>
<evidence type="ECO:0000313" key="21">
    <source>
        <dbReference type="Proteomes" id="UP000238775"/>
    </source>
</evidence>
<evidence type="ECO:0000313" key="7">
    <source>
        <dbReference type="EMBL" id="ATC71307.1"/>
    </source>
</evidence>
<accession>A0A068A4X3</accession>
<evidence type="ECO:0000313" key="19">
    <source>
        <dbReference type="Proteomes" id="UP000039437"/>
    </source>
</evidence>
<dbReference type="EMBL" id="WPXC01000013">
    <property type="protein sequence ID" value="MVM10480.1"/>
    <property type="molecule type" value="Genomic_DNA"/>
</dbReference>
<dbReference type="EMBL" id="UHAP01000001">
    <property type="protein sequence ID" value="SUK42014.1"/>
    <property type="molecule type" value="Genomic_DNA"/>
</dbReference>
<evidence type="ECO:0000313" key="9">
    <source>
        <dbReference type="EMBL" id="CRI09370.1"/>
    </source>
</evidence>
<evidence type="ECO:0000313" key="11">
    <source>
        <dbReference type="EMBL" id="MVM10480.1"/>
    </source>
</evidence>
<evidence type="ECO:0000256" key="3">
    <source>
        <dbReference type="ARBA" id="ARBA00022989"/>
    </source>
</evidence>
<dbReference type="EMBL" id="UHBY01000003">
    <property type="protein sequence ID" value="SUL34652.1"/>
    <property type="molecule type" value="Genomic_DNA"/>
</dbReference>
<evidence type="ECO:0000313" key="25">
    <source>
        <dbReference type="Proteomes" id="UP000294017"/>
    </source>
</evidence>
<dbReference type="InterPro" id="IPR007829">
    <property type="entry name" value="TM2"/>
</dbReference>
<dbReference type="Pfam" id="PF05154">
    <property type="entry name" value="TM2"/>
    <property type="match status" value="1"/>
</dbReference>
<dbReference type="Proteomes" id="UP000507485">
    <property type="component" value="Unassembled WGS sequence"/>
</dbReference>
<dbReference type="Proteomes" id="UP000217245">
    <property type="component" value="Chromosome"/>
</dbReference>
<evidence type="ECO:0000313" key="24">
    <source>
        <dbReference type="Proteomes" id="UP000293434"/>
    </source>
</evidence>
<dbReference type="Proteomes" id="UP000039437">
    <property type="component" value="Unassembled WGS sequence"/>
</dbReference>
<evidence type="ECO:0000256" key="5">
    <source>
        <dbReference type="SAM" id="Phobius"/>
    </source>
</evidence>
<evidence type="ECO:0000256" key="4">
    <source>
        <dbReference type="ARBA" id="ARBA00023136"/>
    </source>
</evidence>
<dbReference type="AlphaFoldDB" id="A0A068A4X3"/>
<name>A0A068A4X3_STAAU</name>
<dbReference type="EMBL" id="CAIHOM010000001">
    <property type="protein sequence ID" value="CAC6988751.1"/>
    <property type="molecule type" value="Genomic_DNA"/>
</dbReference>
<evidence type="ECO:0000313" key="28">
    <source>
        <dbReference type="Proteomes" id="UP000478867"/>
    </source>
</evidence>
<evidence type="ECO:0000313" key="16">
    <source>
        <dbReference type="EMBL" id="RZI06799.1"/>
    </source>
</evidence>
<evidence type="ECO:0000313" key="30">
    <source>
        <dbReference type="Proteomes" id="UP000547874"/>
    </source>
</evidence>
<dbReference type="GO" id="GO:0016020">
    <property type="term" value="C:membrane"/>
    <property type="evidence" value="ECO:0007669"/>
    <property type="project" value="UniProtKB-SubCell"/>
</dbReference>
<dbReference type="Proteomes" id="UP000466646">
    <property type="component" value="Unassembled WGS sequence"/>
</dbReference>
<sequence>MFELKVGIIKREANVIISNSTGGKEMQVNKVIYILLALFLGSFGIHKFYAGKNMQGILHLIFCWTGIPHILAIISAVITVFKPADEQGNVTL</sequence>